<evidence type="ECO:0000313" key="3">
    <source>
        <dbReference type="EMBL" id="KUJ22671.1"/>
    </source>
</evidence>
<reference evidence="3 4" key="1">
    <citation type="submission" date="2015-10" db="EMBL/GenBank/DDBJ databases">
        <title>Full genome of DAOMC 229536 Phialocephala scopiformis, a fungal endophyte of spruce producing the potent anti-insectan compound rugulosin.</title>
        <authorList>
            <consortium name="DOE Joint Genome Institute"/>
            <person name="Walker A.K."/>
            <person name="Frasz S.L."/>
            <person name="Seifert K.A."/>
            <person name="Miller J.D."/>
            <person name="Mondo S.J."/>
            <person name="Labutti K."/>
            <person name="Lipzen A."/>
            <person name="Dockter R."/>
            <person name="Kennedy M."/>
            <person name="Grigoriev I.V."/>
            <person name="Spatafora J.W."/>
        </authorList>
    </citation>
    <scope>NUCLEOTIDE SEQUENCE [LARGE SCALE GENOMIC DNA]</scope>
    <source>
        <strain evidence="3 4">CBS 120377</strain>
    </source>
</reference>
<sequence>MPRQTLMANRPQTFTVFPKLPAEIRRLIFEAMCKPRTIEVLYEGYEVIDARGFYTYAPSPPALDICRESRNTVISRYPLCFGSVFFPATVRFNFELDTLFLDEHFREDLPHLVSTFKDAEFNGLRYLALSDYYLVPYTDSDLRLDENLQRTLEALKSLKELLLVFDVERMNSVPFHALHSRIWRSCFRTEEAAKLGMGLTAWCMAGSNVKTGRNIYLDSDDSDNTDSSEVEQDFLEHLSGNDTESVN</sequence>
<dbReference type="KEGG" id="psco:LY89DRAFT_664468"/>
<dbReference type="AlphaFoldDB" id="A0A194XR92"/>
<organism evidence="3 4">
    <name type="scientific">Mollisia scopiformis</name>
    <name type="common">Conifer needle endophyte fungus</name>
    <name type="synonym">Phialocephala scopiformis</name>
    <dbReference type="NCBI Taxonomy" id="149040"/>
    <lineage>
        <taxon>Eukaryota</taxon>
        <taxon>Fungi</taxon>
        <taxon>Dikarya</taxon>
        <taxon>Ascomycota</taxon>
        <taxon>Pezizomycotina</taxon>
        <taxon>Leotiomycetes</taxon>
        <taxon>Helotiales</taxon>
        <taxon>Mollisiaceae</taxon>
        <taxon>Mollisia</taxon>
    </lineage>
</organism>
<dbReference type="GeneID" id="28822499"/>
<dbReference type="EMBL" id="KQ947406">
    <property type="protein sequence ID" value="KUJ22671.1"/>
    <property type="molecule type" value="Genomic_DNA"/>
</dbReference>
<gene>
    <name evidence="3" type="ORF">LY89DRAFT_664468</name>
</gene>
<feature type="compositionally biased region" description="Acidic residues" evidence="1">
    <location>
        <begin position="220"/>
        <end position="233"/>
    </location>
</feature>
<dbReference type="Proteomes" id="UP000070700">
    <property type="component" value="Unassembled WGS sequence"/>
</dbReference>
<evidence type="ECO:0000259" key="2">
    <source>
        <dbReference type="Pfam" id="PF20150"/>
    </source>
</evidence>
<dbReference type="PANTHER" id="PTHR35910:SF6">
    <property type="entry name" value="2EXR DOMAIN-CONTAINING PROTEIN"/>
    <property type="match status" value="1"/>
</dbReference>
<feature type="domain" description="2EXR" evidence="2">
    <location>
        <begin position="14"/>
        <end position="99"/>
    </location>
</feature>
<evidence type="ECO:0000256" key="1">
    <source>
        <dbReference type="SAM" id="MobiDB-lite"/>
    </source>
</evidence>
<accession>A0A194XR92</accession>
<dbReference type="InParanoid" id="A0A194XR92"/>
<keyword evidence="4" id="KW-1185">Reference proteome</keyword>
<dbReference type="RefSeq" id="XP_018077026.1">
    <property type="nucleotide sequence ID" value="XM_018212773.1"/>
</dbReference>
<evidence type="ECO:0000313" key="4">
    <source>
        <dbReference type="Proteomes" id="UP000070700"/>
    </source>
</evidence>
<dbReference type="Pfam" id="PF20150">
    <property type="entry name" value="2EXR"/>
    <property type="match status" value="1"/>
</dbReference>
<dbReference type="InterPro" id="IPR045518">
    <property type="entry name" value="2EXR"/>
</dbReference>
<name>A0A194XR92_MOLSC</name>
<proteinExistence type="predicted"/>
<feature type="region of interest" description="Disordered" evidence="1">
    <location>
        <begin position="220"/>
        <end position="247"/>
    </location>
</feature>
<protein>
    <recommendedName>
        <fullName evidence="2">2EXR domain-containing protein</fullName>
    </recommendedName>
</protein>
<dbReference type="PANTHER" id="PTHR35910">
    <property type="entry name" value="2EXR DOMAIN-CONTAINING PROTEIN"/>
    <property type="match status" value="1"/>
</dbReference>
<dbReference type="OrthoDB" id="3513892at2759"/>